<dbReference type="OrthoDB" id="248923at2759"/>
<keyword evidence="14" id="KW-1185">Reference proteome</keyword>
<evidence type="ECO:0000256" key="2">
    <source>
        <dbReference type="ARBA" id="ARBA00012513"/>
    </source>
</evidence>
<evidence type="ECO:0000256" key="11">
    <source>
        <dbReference type="SAM" id="MobiDB-lite"/>
    </source>
</evidence>
<evidence type="ECO:0000256" key="6">
    <source>
        <dbReference type="ARBA" id="ARBA00022777"/>
    </source>
</evidence>
<feature type="compositionally biased region" description="Low complexity" evidence="11">
    <location>
        <begin position="314"/>
        <end position="328"/>
    </location>
</feature>
<feature type="compositionally biased region" description="Low complexity" evidence="11">
    <location>
        <begin position="349"/>
        <end position="360"/>
    </location>
</feature>
<dbReference type="FunFam" id="1.10.510.10:FF:000499">
    <property type="entry name" value="Serine/threonine-protein kinase KIC1"/>
    <property type="match status" value="1"/>
</dbReference>
<dbReference type="PROSITE" id="PS50011">
    <property type="entry name" value="PROTEIN_KINASE_DOM"/>
    <property type="match status" value="1"/>
</dbReference>
<protein>
    <recommendedName>
        <fullName evidence="2">non-specific serine/threonine protein kinase</fullName>
        <ecNumber evidence="2">2.7.11.1</ecNumber>
    </recommendedName>
</protein>
<feature type="region of interest" description="Disordered" evidence="11">
    <location>
        <begin position="472"/>
        <end position="566"/>
    </location>
</feature>
<keyword evidence="5" id="KW-0547">Nucleotide-binding</keyword>
<name>A0A316Z5A0_9BASI</name>
<dbReference type="GO" id="GO:0004674">
    <property type="term" value="F:protein serine/threonine kinase activity"/>
    <property type="evidence" value="ECO:0007669"/>
    <property type="project" value="UniProtKB-KW"/>
</dbReference>
<evidence type="ECO:0000256" key="3">
    <source>
        <dbReference type="ARBA" id="ARBA00022527"/>
    </source>
</evidence>
<evidence type="ECO:0000259" key="12">
    <source>
        <dbReference type="PROSITE" id="PS50011"/>
    </source>
</evidence>
<keyword evidence="4" id="KW-0808">Transferase</keyword>
<dbReference type="RefSeq" id="XP_025597236.1">
    <property type="nucleotide sequence ID" value="XM_025741190.1"/>
</dbReference>
<feature type="compositionally biased region" description="Basic and acidic residues" evidence="11">
    <location>
        <begin position="285"/>
        <end position="300"/>
    </location>
</feature>
<comment type="similarity">
    <text evidence="1">Belongs to the protein kinase superfamily. STE Ser/Thr protein kinase family. STE20 subfamily.</text>
</comment>
<feature type="compositionally biased region" description="Acidic residues" evidence="11">
    <location>
        <begin position="301"/>
        <end position="311"/>
    </location>
</feature>
<reference evidence="13 14" key="1">
    <citation type="journal article" date="2018" name="Mol. Biol. Evol.">
        <title>Broad Genomic Sampling Reveals a Smut Pathogenic Ancestry of the Fungal Clade Ustilaginomycotina.</title>
        <authorList>
            <person name="Kijpornyongpan T."/>
            <person name="Mondo S.J."/>
            <person name="Barry K."/>
            <person name="Sandor L."/>
            <person name="Lee J."/>
            <person name="Lipzen A."/>
            <person name="Pangilinan J."/>
            <person name="LaButti K."/>
            <person name="Hainaut M."/>
            <person name="Henrissat B."/>
            <person name="Grigoriev I.V."/>
            <person name="Spatafora J.W."/>
            <person name="Aime M.C."/>
        </authorList>
    </citation>
    <scope>NUCLEOTIDE SEQUENCE [LARGE SCALE GENOMIC DNA]</scope>
    <source>
        <strain evidence="13 14">MCA 4186</strain>
    </source>
</reference>
<dbReference type="PANTHER" id="PTHR48012">
    <property type="entry name" value="STERILE20-LIKE KINASE, ISOFORM B-RELATED"/>
    <property type="match status" value="1"/>
</dbReference>
<gene>
    <name evidence="13" type="ORF">FA09DRAFT_326031</name>
</gene>
<dbReference type="SMART" id="SM00220">
    <property type="entry name" value="S_TKc"/>
    <property type="match status" value="1"/>
</dbReference>
<comment type="catalytic activity">
    <reaction evidence="9">
        <text>L-seryl-[protein] + ATP = O-phospho-L-seryl-[protein] + ADP + H(+)</text>
        <dbReference type="Rhea" id="RHEA:17989"/>
        <dbReference type="Rhea" id="RHEA-COMP:9863"/>
        <dbReference type="Rhea" id="RHEA-COMP:11604"/>
        <dbReference type="ChEBI" id="CHEBI:15378"/>
        <dbReference type="ChEBI" id="CHEBI:29999"/>
        <dbReference type="ChEBI" id="CHEBI:30616"/>
        <dbReference type="ChEBI" id="CHEBI:83421"/>
        <dbReference type="ChEBI" id="CHEBI:456216"/>
        <dbReference type="EC" id="2.7.11.1"/>
    </reaction>
</comment>
<keyword evidence="6 13" id="KW-0418">Kinase</keyword>
<dbReference type="GO" id="GO:0005737">
    <property type="term" value="C:cytoplasm"/>
    <property type="evidence" value="ECO:0007669"/>
    <property type="project" value="TreeGrafter"/>
</dbReference>
<dbReference type="InterPro" id="IPR000719">
    <property type="entry name" value="Prot_kinase_dom"/>
</dbReference>
<feature type="compositionally biased region" description="Basic and acidic residues" evidence="11">
    <location>
        <begin position="480"/>
        <end position="493"/>
    </location>
</feature>
<feature type="region of interest" description="Disordered" evidence="11">
    <location>
        <begin position="285"/>
        <end position="458"/>
    </location>
</feature>
<dbReference type="Pfam" id="PF00069">
    <property type="entry name" value="Pkinase"/>
    <property type="match status" value="1"/>
</dbReference>
<evidence type="ECO:0000313" key="13">
    <source>
        <dbReference type="EMBL" id="PWN96957.1"/>
    </source>
</evidence>
<proteinExistence type="inferred from homology"/>
<dbReference type="Proteomes" id="UP000245946">
    <property type="component" value="Unassembled WGS sequence"/>
</dbReference>
<comment type="catalytic activity">
    <reaction evidence="8">
        <text>L-threonyl-[protein] + ATP = O-phospho-L-threonyl-[protein] + ADP + H(+)</text>
        <dbReference type="Rhea" id="RHEA:46608"/>
        <dbReference type="Rhea" id="RHEA-COMP:11060"/>
        <dbReference type="Rhea" id="RHEA-COMP:11605"/>
        <dbReference type="ChEBI" id="CHEBI:15378"/>
        <dbReference type="ChEBI" id="CHEBI:30013"/>
        <dbReference type="ChEBI" id="CHEBI:30616"/>
        <dbReference type="ChEBI" id="CHEBI:61977"/>
        <dbReference type="ChEBI" id="CHEBI:456216"/>
        <dbReference type="EC" id="2.7.11.1"/>
    </reaction>
</comment>
<dbReference type="EC" id="2.7.11.1" evidence="2"/>
<evidence type="ECO:0000256" key="9">
    <source>
        <dbReference type="ARBA" id="ARBA00048679"/>
    </source>
</evidence>
<feature type="compositionally biased region" description="Polar residues" evidence="11">
    <location>
        <begin position="546"/>
        <end position="559"/>
    </location>
</feature>
<feature type="domain" description="Protein kinase" evidence="12">
    <location>
        <begin position="1"/>
        <end position="263"/>
    </location>
</feature>
<accession>A0A316Z5A0</accession>
<evidence type="ECO:0000256" key="10">
    <source>
        <dbReference type="SAM" id="Coils"/>
    </source>
</evidence>
<dbReference type="InterPro" id="IPR050629">
    <property type="entry name" value="STE20/SPS1-PAK"/>
</dbReference>
<evidence type="ECO:0000256" key="8">
    <source>
        <dbReference type="ARBA" id="ARBA00047899"/>
    </source>
</evidence>
<evidence type="ECO:0000256" key="1">
    <source>
        <dbReference type="ARBA" id="ARBA00008874"/>
    </source>
</evidence>
<dbReference type="SUPFAM" id="SSF56112">
    <property type="entry name" value="Protein kinase-like (PK-like)"/>
    <property type="match status" value="1"/>
</dbReference>
<dbReference type="Gene3D" id="1.10.510.10">
    <property type="entry name" value="Transferase(Phosphotransferase) domain 1"/>
    <property type="match status" value="1"/>
</dbReference>
<dbReference type="EMBL" id="KZ819297">
    <property type="protein sequence ID" value="PWN96957.1"/>
    <property type="molecule type" value="Genomic_DNA"/>
</dbReference>
<keyword evidence="3" id="KW-0723">Serine/threonine-protein kinase</keyword>
<evidence type="ECO:0000256" key="5">
    <source>
        <dbReference type="ARBA" id="ARBA00022741"/>
    </source>
</evidence>
<evidence type="ECO:0000256" key="4">
    <source>
        <dbReference type="ARBA" id="ARBA00022679"/>
    </source>
</evidence>
<keyword evidence="10" id="KW-0175">Coiled coil</keyword>
<dbReference type="STRING" id="58919.A0A316Z5A0"/>
<dbReference type="GeneID" id="37268734"/>
<keyword evidence="7" id="KW-0067">ATP-binding</keyword>
<evidence type="ECO:0000256" key="7">
    <source>
        <dbReference type="ARBA" id="ARBA00022840"/>
    </source>
</evidence>
<feature type="coiled-coil region" evidence="10">
    <location>
        <begin position="39"/>
        <end position="66"/>
    </location>
</feature>
<sequence length="637" mass="69861">MSILQTILPRLVRGPALTLPWRARSEVFKGFSKLTRQPVAIKIIDLENAEDEIDDIQQEISILSQLDSSHVTKYHGSWLKGTNLWIVMEYCSGGSCSDLMKPGRFREDYIAIVLRELLKGLDYLHGEGKLHRDIKAANVLLSSSGDVKLADFGVSGQLTATMTKKNTFVGTPYWMSPEVIKQSGYDFKADIWSLGITAIEMAMGEPPYADLHPMKVLFLIPKNPPPQLDASFSKTFREFVAFCLQRDPANRPTARELLKHRFIRGAKKTSYLTELIERLERWRAEGGDGHDDGDDGRRGAEEEDDGDDDNWDFGTVRRGTVGRAAGGAPPAPQQNNGRAPHKELPTPPQMSQQQQQQHQQVLAAHQMGLPMDRFNSQRSSGSAGSGSAGGTVRVPGASAARPAIPGLDNNAAPGPSNHGQYDPSVHNVGGSGITVNARDYGAQPPVSPQAAAKTRSYEQQASIDAAAYAANGAYGTPQRSRYEETPGARREEFSTPPTHPRPQVDSAVEAERRRMEEMRLRHHAKDSSTDSEGSMDPRTAAALAGRQQQDAQQHAPSRQAQEEAPPSALHGVFLPVLEQNPDAQRTILNVRRALEAAEGVTPGLMNAFATEIFHTMAEMEPDAHAEDDYDDDDWQGQ</sequence>
<dbReference type="InterPro" id="IPR011009">
    <property type="entry name" value="Kinase-like_dom_sf"/>
</dbReference>
<feature type="compositionally biased region" description="Basic and acidic residues" evidence="11">
    <location>
        <begin position="509"/>
        <end position="519"/>
    </location>
</feature>
<dbReference type="AlphaFoldDB" id="A0A316Z5A0"/>
<organism evidence="13 14">
    <name type="scientific">Tilletiopsis washingtonensis</name>
    <dbReference type="NCBI Taxonomy" id="58919"/>
    <lineage>
        <taxon>Eukaryota</taxon>
        <taxon>Fungi</taxon>
        <taxon>Dikarya</taxon>
        <taxon>Basidiomycota</taxon>
        <taxon>Ustilaginomycotina</taxon>
        <taxon>Exobasidiomycetes</taxon>
        <taxon>Entylomatales</taxon>
        <taxon>Entylomatales incertae sedis</taxon>
        <taxon>Tilletiopsis</taxon>
    </lineage>
</organism>
<evidence type="ECO:0000313" key="14">
    <source>
        <dbReference type="Proteomes" id="UP000245946"/>
    </source>
</evidence>
<dbReference type="CDD" id="cd06609">
    <property type="entry name" value="STKc_MST3_like"/>
    <property type="match status" value="1"/>
</dbReference>
<dbReference type="GO" id="GO:0005524">
    <property type="term" value="F:ATP binding"/>
    <property type="evidence" value="ECO:0007669"/>
    <property type="project" value="UniProtKB-KW"/>
</dbReference>
<dbReference type="PANTHER" id="PTHR48012:SF10">
    <property type="entry name" value="FI20177P1"/>
    <property type="match status" value="1"/>
</dbReference>